<keyword evidence="2" id="KW-1185">Reference proteome</keyword>
<evidence type="ECO:0000313" key="2">
    <source>
        <dbReference type="Proteomes" id="UP000652681"/>
    </source>
</evidence>
<dbReference type="InterPro" id="IPR008969">
    <property type="entry name" value="CarboxyPept-like_regulatory"/>
</dbReference>
<protein>
    <submittedName>
        <fullName evidence="1">Uncharacterized protein</fullName>
    </submittedName>
</protein>
<dbReference type="RefSeq" id="WP_163492816.1">
    <property type="nucleotide sequence ID" value="NZ_JACVEL010000001.1"/>
</dbReference>
<dbReference type="Gene3D" id="2.60.40.1120">
    <property type="entry name" value="Carboxypeptidase-like, regulatory domain"/>
    <property type="match status" value="1"/>
</dbReference>
<evidence type="ECO:0000313" key="1">
    <source>
        <dbReference type="EMBL" id="MBC9810935.1"/>
    </source>
</evidence>
<reference evidence="1" key="1">
    <citation type="submission" date="2020-09" db="EMBL/GenBank/DDBJ databases">
        <title>Taishania pollutisoli gen. nov., sp. nov., Isolated from Tetrabromobisphenol A-Contaminated Soil.</title>
        <authorList>
            <person name="Chen Q."/>
        </authorList>
    </citation>
    <scope>NUCLEOTIDE SEQUENCE</scope>
    <source>
        <strain evidence="1">CZZ-1</strain>
    </source>
</reference>
<sequence length="206" mass="23223">MRLTTLILLAAMAFSSCKKGQADFHISGFALDESNMQVLAGAQIDVYKKNAGSEEQVHVKTLQTDAEGKFELDLKRDQFVSLIMRVSKDGYFTEEKTVNFKDLTLKQTNFINFTTTGKSWVKIHLVHTESADTRIDIIKTQGKSACTECCPDGYQQFIGILDTVFYCVNDANTVYEITYFKQFSSFSGTKSVITPHMDTTELLLNY</sequence>
<gene>
    <name evidence="1" type="ORF">H9Y05_00460</name>
</gene>
<organism evidence="1 2">
    <name type="scientific">Taishania pollutisoli</name>
    <dbReference type="NCBI Taxonomy" id="2766479"/>
    <lineage>
        <taxon>Bacteria</taxon>
        <taxon>Pseudomonadati</taxon>
        <taxon>Bacteroidota</taxon>
        <taxon>Flavobacteriia</taxon>
        <taxon>Flavobacteriales</taxon>
        <taxon>Crocinitomicaceae</taxon>
        <taxon>Taishania</taxon>
    </lineage>
</organism>
<dbReference type="Proteomes" id="UP000652681">
    <property type="component" value="Unassembled WGS sequence"/>
</dbReference>
<dbReference type="AlphaFoldDB" id="A0A8J6PHE5"/>
<dbReference type="PROSITE" id="PS51257">
    <property type="entry name" value="PROKAR_LIPOPROTEIN"/>
    <property type="match status" value="1"/>
</dbReference>
<comment type="caution">
    <text evidence="1">The sequence shown here is derived from an EMBL/GenBank/DDBJ whole genome shotgun (WGS) entry which is preliminary data.</text>
</comment>
<accession>A0A8J6PHE5</accession>
<dbReference type="SUPFAM" id="SSF49464">
    <property type="entry name" value="Carboxypeptidase regulatory domain-like"/>
    <property type="match status" value="1"/>
</dbReference>
<dbReference type="EMBL" id="JACVEL010000001">
    <property type="protein sequence ID" value="MBC9810935.1"/>
    <property type="molecule type" value="Genomic_DNA"/>
</dbReference>
<proteinExistence type="predicted"/>
<name>A0A8J6PHE5_9FLAO</name>